<dbReference type="EMBL" id="WCRS01000008">
    <property type="protein sequence ID" value="KAB4473425.1"/>
    <property type="molecule type" value="Genomic_DNA"/>
</dbReference>
<evidence type="ECO:0000313" key="2">
    <source>
        <dbReference type="EMBL" id="KAB4473425.1"/>
    </source>
</evidence>
<organism evidence="1 3">
    <name type="scientific">Bacteroides thetaiotaomicron</name>
    <dbReference type="NCBI Taxonomy" id="818"/>
    <lineage>
        <taxon>Bacteria</taxon>
        <taxon>Pseudomonadati</taxon>
        <taxon>Bacteroidota</taxon>
        <taxon>Bacteroidia</taxon>
        <taxon>Bacteroidales</taxon>
        <taxon>Bacteroidaceae</taxon>
        <taxon>Bacteroides</taxon>
    </lineage>
</organism>
<sequence length="191" mass="22337">MDYSDREDVDALLYTTTICNSEGVMYTLDVFRKTLSNEKLVREMVSKLEREIAVLSQFQKKQESTGKGSNEGTPEMIGSIVSTLVMSGLDAYYAFNEMELCDLPLYIEAYEKKRKEDMESARIWTYLTILPHIDARKMKNGARDLIIFPWEEEEMKKDAERVMRENEDNLKKFLAGELFDINKVNWSKREE</sequence>
<dbReference type="Proteomes" id="UP000436825">
    <property type="component" value="Unassembled WGS sequence"/>
</dbReference>
<gene>
    <name evidence="2" type="ORF">GAN59_13100</name>
    <name evidence="1" type="ORF">GAN75_02955</name>
</gene>
<proteinExistence type="predicted"/>
<evidence type="ECO:0000313" key="4">
    <source>
        <dbReference type="Proteomes" id="UP000488521"/>
    </source>
</evidence>
<protein>
    <submittedName>
        <fullName evidence="1">Uncharacterized protein</fullName>
    </submittedName>
</protein>
<dbReference type="AlphaFoldDB" id="A0A6I0S6Z9"/>
<dbReference type="Proteomes" id="UP000488521">
    <property type="component" value="Unassembled WGS sequence"/>
</dbReference>
<accession>A0A6I0S6Z9</accession>
<name>A0A6I0S6Z9_BACT4</name>
<dbReference type="EMBL" id="WCRW01000002">
    <property type="protein sequence ID" value="KAB4458396.1"/>
    <property type="molecule type" value="Genomic_DNA"/>
</dbReference>
<reference evidence="3 4" key="1">
    <citation type="journal article" date="2019" name="Nat. Med.">
        <title>A library of human gut bacterial isolates paired with longitudinal multiomics data enables mechanistic microbiome research.</title>
        <authorList>
            <person name="Poyet M."/>
            <person name="Groussin M."/>
            <person name="Gibbons S.M."/>
            <person name="Avila-Pacheco J."/>
            <person name="Jiang X."/>
            <person name="Kearney S.M."/>
            <person name="Perrotta A.R."/>
            <person name="Berdy B."/>
            <person name="Zhao S."/>
            <person name="Lieberman T.D."/>
            <person name="Swanson P.K."/>
            <person name="Smith M."/>
            <person name="Roesemann S."/>
            <person name="Alexander J.E."/>
            <person name="Rich S.A."/>
            <person name="Livny J."/>
            <person name="Vlamakis H."/>
            <person name="Clish C."/>
            <person name="Bullock K."/>
            <person name="Deik A."/>
            <person name="Scott J."/>
            <person name="Pierce K.A."/>
            <person name="Xavier R.J."/>
            <person name="Alm E.J."/>
        </authorList>
    </citation>
    <scope>NUCLEOTIDE SEQUENCE [LARGE SCALE GENOMIC DNA]</scope>
    <source>
        <strain evidence="2 4">BIOML-A156</strain>
        <strain evidence="1 3">BIOML-A160</strain>
    </source>
</reference>
<comment type="caution">
    <text evidence="1">The sequence shown here is derived from an EMBL/GenBank/DDBJ whole genome shotgun (WGS) entry which is preliminary data.</text>
</comment>
<evidence type="ECO:0000313" key="3">
    <source>
        <dbReference type="Proteomes" id="UP000436825"/>
    </source>
</evidence>
<evidence type="ECO:0000313" key="1">
    <source>
        <dbReference type="EMBL" id="KAB4458396.1"/>
    </source>
</evidence>